<dbReference type="PANTHER" id="PTHR21666">
    <property type="entry name" value="PEPTIDASE-RELATED"/>
    <property type="match status" value="1"/>
</dbReference>
<accession>A0A4R3JCI9</accession>
<dbReference type="Gene3D" id="3.10.350.10">
    <property type="entry name" value="LysM domain"/>
    <property type="match status" value="2"/>
</dbReference>
<dbReference type="InterPro" id="IPR016047">
    <property type="entry name" value="M23ase_b-sheet_dom"/>
</dbReference>
<dbReference type="InterPro" id="IPR018392">
    <property type="entry name" value="LysM"/>
</dbReference>
<dbReference type="RefSeq" id="WP_424449916.1">
    <property type="nucleotide sequence ID" value="NZ_SLZU01000009.1"/>
</dbReference>
<dbReference type="SMART" id="SM00257">
    <property type="entry name" value="LysM"/>
    <property type="match status" value="2"/>
</dbReference>
<dbReference type="GO" id="GO:0004222">
    <property type="term" value="F:metalloendopeptidase activity"/>
    <property type="evidence" value="ECO:0007669"/>
    <property type="project" value="TreeGrafter"/>
</dbReference>
<dbReference type="InterPro" id="IPR036779">
    <property type="entry name" value="LysM_dom_sf"/>
</dbReference>
<dbReference type="SUPFAM" id="SSF51261">
    <property type="entry name" value="Duplicated hybrid motif"/>
    <property type="match status" value="1"/>
</dbReference>
<feature type="compositionally biased region" description="Low complexity" evidence="1">
    <location>
        <begin position="236"/>
        <end position="262"/>
    </location>
</feature>
<reference evidence="3 4" key="1">
    <citation type="submission" date="2019-03" db="EMBL/GenBank/DDBJ databases">
        <title>Genomic Encyclopedia of Type Strains, Phase IV (KMG-IV): sequencing the most valuable type-strain genomes for metagenomic binning, comparative biology and taxonomic classification.</title>
        <authorList>
            <person name="Goeker M."/>
        </authorList>
    </citation>
    <scope>NUCLEOTIDE SEQUENCE [LARGE SCALE GENOMIC DNA]</scope>
    <source>
        <strain evidence="3 4">DSM 104836</strain>
    </source>
</reference>
<dbReference type="Gene3D" id="2.70.70.10">
    <property type="entry name" value="Glucose Permease (Domain IIA)"/>
    <property type="match status" value="1"/>
</dbReference>
<organism evidence="3 4">
    <name type="scientific">Primorskyibacter sedentarius</name>
    <dbReference type="NCBI Taxonomy" id="745311"/>
    <lineage>
        <taxon>Bacteria</taxon>
        <taxon>Pseudomonadati</taxon>
        <taxon>Pseudomonadota</taxon>
        <taxon>Alphaproteobacteria</taxon>
        <taxon>Rhodobacterales</taxon>
        <taxon>Roseobacteraceae</taxon>
        <taxon>Primorskyibacter</taxon>
    </lineage>
</organism>
<dbReference type="CDD" id="cd12797">
    <property type="entry name" value="M23_peptidase"/>
    <property type="match status" value="1"/>
</dbReference>
<dbReference type="EMBL" id="SLZU01000009">
    <property type="protein sequence ID" value="TCS62390.1"/>
    <property type="molecule type" value="Genomic_DNA"/>
</dbReference>
<proteinExistence type="predicted"/>
<evidence type="ECO:0000256" key="1">
    <source>
        <dbReference type="SAM" id="MobiDB-lite"/>
    </source>
</evidence>
<name>A0A4R3JCI9_9RHOB</name>
<feature type="compositionally biased region" description="Low complexity" evidence="1">
    <location>
        <begin position="270"/>
        <end position="284"/>
    </location>
</feature>
<dbReference type="SUPFAM" id="SSF54106">
    <property type="entry name" value="LysM domain"/>
    <property type="match status" value="1"/>
</dbReference>
<dbReference type="Proteomes" id="UP000295696">
    <property type="component" value="Unassembled WGS sequence"/>
</dbReference>
<dbReference type="Pfam" id="PF01476">
    <property type="entry name" value="LysM"/>
    <property type="match status" value="2"/>
</dbReference>
<dbReference type="Pfam" id="PF01551">
    <property type="entry name" value="Peptidase_M23"/>
    <property type="match status" value="1"/>
</dbReference>
<dbReference type="PROSITE" id="PS51782">
    <property type="entry name" value="LYSM"/>
    <property type="match status" value="2"/>
</dbReference>
<feature type="region of interest" description="Disordered" evidence="1">
    <location>
        <begin position="236"/>
        <end position="308"/>
    </location>
</feature>
<keyword evidence="4" id="KW-1185">Reference proteome</keyword>
<dbReference type="InterPro" id="IPR011055">
    <property type="entry name" value="Dup_hybrid_motif"/>
</dbReference>
<dbReference type="AlphaFoldDB" id="A0A4R3JCI9"/>
<dbReference type="PANTHER" id="PTHR21666:SF291">
    <property type="entry name" value="STAGE II SPORULATION PROTEIN Q"/>
    <property type="match status" value="1"/>
</dbReference>
<protein>
    <submittedName>
        <fullName evidence="3">Murein DD-endopeptidase MepM/ murein hydrolase activator NlpD</fullName>
    </submittedName>
</protein>
<evidence type="ECO:0000313" key="4">
    <source>
        <dbReference type="Proteomes" id="UP000295696"/>
    </source>
</evidence>
<feature type="domain" description="LysM" evidence="2">
    <location>
        <begin position="186"/>
        <end position="230"/>
    </location>
</feature>
<dbReference type="CDD" id="cd00118">
    <property type="entry name" value="LysM"/>
    <property type="match status" value="1"/>
</dbReference>
<evidence type="ECO:0000259" key="2">
    <source>
        <dbReference type="PROSITE" id="PS51782"/>
    </source>
</evidence>
<dbReference type="InterPro" id="IPR050570">
    <property type="entry name" value="Cell_wall_metabolism_enzyme"/>
</dbReference>
<evidence type="ECO:0000313" key="3">
    <source>
        <dbReference type="EMBL" id="TCS62390.1"/>
    </source>
</evidence>
<sequence length="418" mass="43631">MTPRFNKGRIEDIEMTLQATRRFPTTAVLVGSALLLTTACERPLDLDLRGRLGSSFDTSQAAQSVVATRPRPDDRGIISYPNYQVAVARRGDTLQTLAARIGLPADELARHNGIQPDDSLRSGEVIALPRRVAEPSPATGATSSGPIQPASDVTVTELASAAIDSAPATPASSTAAPAVQTGLEPIRHKVVRGETAFTISRLYGVSVRALSEWNGLDKEFTIREGQYLLIPPVTQTSSTVRTTAAASSQTAASTEPPGVGSPTPTPPSASKPLPAVTPAAASAPQPKPASPNLAAETTKPSSSAKMAMPVNGTIIREYSKGRNEGIDIAASSGTAVKAAASGKVAAITKDENNIPIVVVKHPDNVMTVYIRVDDISVAKGDNVSRGQTIGKIGSGDPAYVHFEVREGFDSVDPTGYLR</sequence>
<feature type="domain" description="LysM" evidence="2">
    <location>
        <begin position="84"/>
        <end position="128"/>
    </location>
</feature>
<gene>
    <name evidence="3" type="ORF">EDD52_109130</name>
</gene>
<comment type="caution">
    <text evidence="3">The sequence shown here is derived from an EMBL/GenBank/DDBJ whole genome shotgun (WGS) entry which is preliminary data.</text>
</comment>
<keyword evidence="3" id="KW-0378">Hydrolase</keyword>